<dbReference type="InterPro" id="IPR017853">
    <property type="entry name" value="GH"/>
</dbReference>
<sequence>EDEYATADSDNRSWNCGVEGPTDRSRESSRSASARSATLIATLMLSQGTPMLLAGDEMGNSQGGNNKRLCAGQRHRLGRLGQHRLRALRFHGAGGGAAPQ</sequence>
<dbReference type="SUPFAM" id="SSF51445">
    <property type="entry name" value="(Trans)glycosidases"/>
    <property type="match status" value="1"/>
</dbReference>
<feature type="non-terminal residue" evidence="2">
    <location>
        <position position="100"/>
    </location>
</feature>
<proteinExistence type="predicted"/>
<protein>
    <submittedName>
        <fullName evidence="2">CAZy families CBM48|GH13 protein</fullName>
    </submittedName>
</protein>
<feature type="non-terminal residue" evidence="2">
    <location>
        <position position="1"/>
    </location>
</feature>
<dbReference type="PANTHER" id="PTHR43002">
    <property type="entry name" value="GLYCOGEN DEBRANCHING ENZYME"/>
    <property type="match status" value="1"/>
</dbReference>
<dbReference type="AlphaFoldDB" id="A0A060BXI2"/>
<dbReference type="EMBL" id="KF118234">
    <property type="protein sequence ID" value="AIA85495.1"/>
    <property type="molecule type" value="Genomic_DNA"/>
</dbReference>
<reference evidence="2" key="1">
    <citation type="journal article" date="2013" name="Environ. Microbiol.">
        <title>Seasonally variable intestinal metagenomes of the red palm weevil (Rhynchophorus ferrugineus).</title>
        <authorList>
            <person name="Jia S."/>
            <person name="Zhang X."/>
            <person name="Zhang G."/>
            <person name="Yin A."/>
            <person name="Zhang S."/>
            <person name="Li F."/>
            <person name="Wang L."/>
            <person name="Zhao D."/>
            <person name="Yun Q."/>
            <person name="Tala"/>
            <person name="Wang J."/>
            <person name="Sun G."/>
            <person name="Baabdullah M."/>
            <person name="Yu X."/>
            <person name="Hu S."/>
            <person name="Al-Mssallem I.S."/>
            <person name="Yu J."/>
        </authorList>
    </citation>
    <scope>NUCLEOTIDE SEQUENCE</scope>
</reference>
<accession>A0A060BXI2</accession>
<feature type="region of interest" description="Disordered" evidence="1">
    <location>
        <begin position="1"/>
        <end position="34"/>
    </location>
</feature>
<organism evidence="2">
    <name type="scientific">uncultured Burkholderia sp</name>
    <dbReference type="NCBI Taxonomy" id="188058"/>
    <lineage>
        <taxon>Bacteria</taxon>
        <taxon>Pseudomonadati</taxon>
        <taxon>Pseudomonadota</taxon>
        <taxon>Betaproteobacteria</taxon>
        <taxon>Burkholderiales</taxon>
        <taxon>Burkholderiaceae</taxon>
        <taxon>Burkholderia</taxon>
        <taxon>environmental samples</taxon>
    </lineage>
</organism>
<name>A0A060BXI2_9BURK</name>
<evidence type="ECO:0000313" key="2">
    <source>
        <dbReference type="EMBL" id="AIA85495.1"/>
    </source>
</evidence>
<dbReference type="Gene3D" id="3.20.20.80">
    <property type="entry name" value="Glycosidases"/>
    <property type="match status" value="1"/>
</dbReference>
<evidence type="ECO:0000256" key="1">
    <source>
        <dbReference type="SAM" id="MobiDB-lite"/>
    </source>
</evidence>